<keyword evidence="10" id="KW-1185">Reference proteome</keyword>
<dbReference type="NCBIfam" id="TIGR03814">
    <property type="entry name" value="Gln_ase"/>
    <property type="match status" value="1"/>
</dbReference>
<dbReference type="PROSITE" id="PS50801">
    <property type="entry name" value="STAS"/>
    <property type="match status" value="1"/>
</dbReference>
<evidence type="ECO:0000256" key="3">
    <source>
        <dbReference type="ARBA" id="ARBA00012918"/>
    </source>
</evidence>
<feature type="binding site" evidence="7">
    <location>
        <position position="63"/>
    </location>
    <ligand>
        <name>substrate</name>
    </ligand>
</feature>
<evidence type="ECO:0000256" key="7">
    <source>
        <dbReference type="HAMAP-Rule" id="MF_00313"/>
    </source>
</evidence>
<feature type="binding site" evidence="7">
    <location>
        <position position="113"/>
    </location>
    <ligand>
        <name>substrate</name>
    </ligand>
</feature>
<protein>
    <recommendedName>
        <fullName evidence="6 7">Glutaminase</fullName>
        <ecNumber evidence="3 7">3.5.1.2</ecNumber>
    </recommendedName>
</protein>
<name>A0A0L6CMM9_9MICO</name>
<dbReference type="InterPro" id="IPR015868">
    <property type="entry name" value="Glutaminase"/>
</dbReference>
<dbReference type="Gene3D" id="3.40.710.10">
    <property type="entry name" value="DD-peptidase/beta-lactamase superfamily"/>
    <property type="match status" value="1"/>
</dbReference>
<dbReference type="Gene3D" id="3.30.750.24">
    <property type="entry name" value="STAS domain"/>
    <property type="match status" value="1"/>
</dbReference>
<dbReference type="InterPro" id="IPR036513">
    <property type="entry name" value="STAS_dom_sf"/>
</dbReference>
<evidence type="ECO:0000256" key="5">
    <source>
        <dbReference type="ARBA" id="ARBA00049534"/>
    </source>
</evidence>
<dbReference type="PANTHER" id="PTHR12544:SF29">
    <property type="entry name" value="GLUTAMINASE"/>
    <property type="match status" value="1"/>
</dbReference>
<feature type="binding site" evidence="7">
    <location>
        <position position="159"/>
    </location>
    <ligand>
        <name>substrate</name>
    </ligand>
</feature>
<dbReference type="Pfam" id="PF04960">
    <property type="entry name" value="Glutaminase"/>
    <property type="match status" value="1"/>
</dbReference>
<dbReference type="PATRIC" id="fig|1631356.3.peg.3886"/>
<organism evidence="9 10">
    <name type="scientific">Luteipulveratus halotolerans</name>
    <dbReference type="NCBI Taxonomy" id="1631356"/>
    <lineage>
        <taxon>Bacteria</taxon>
        <taxon>Bacillati</taxon>
        <taxon>Actinomycetota</taxon>
        <taxon>Actinomycetes</taxon>
        <taxon>Micrococcales</taxon>
        <taxon>Dermacoccaceae</taxon>
        <taxon>Luteipulveratus</taxon>
    </lineage>
</organism>
<feature type="binding site" evidence="7">
    <location>
        <position position="260"/>
    </location>
    <ligand>
        <name>substrate</name>
    </ligand>
</feature>
<evidence type="ECO:0000313" key="10">
    <source>
        <dbReference type="Proteomes" id="UP000037397"/>
    </source>
</evidence>
<proteinExistence type="inferred from homology"/>
<dbReference type="RefSeq" id="WP_050671321.1">
    <property type="nucleotide sequence ID" value="NZ_LAIR01000002.1"/>
</dbReference>
<dbReference type="AlphaFoldDB" id="A0A0L6CMM9"/>
<dbReference type="GO" id="GO:0006543">
    <property type="term" value="P:L-glutamine catabolic process"/>
    <property type="evidence" value="ECO:0007669"/>
    <property type="project" value="TreeGrafter"/>
</dbReference>
<evidence type="ECO:0000259" key="8">
    <source>
        <dbReference type="PROSITE" id="PS50801"/>
    </source>
</evidence>
<feature type="domain" description="STAS" evidence="8">
    <location>
        <begin position="330"/>
        <end position="394"/>
    </location>
</feature>
<evidence type="ECO:0000313" key="9">
    <source>
        <dbReference type="EMBL" id="KNX38808.1"/>
    </source>
</evidence>
<keyword evidence="7" id="KW-0007">Acetylation</keyword>
<evidence type="ECO:0000256" key="6">
    <source>
        <dbReference type="ARBA" id="ARBA00070405"/>
    </source>
</evidence>
<keyword evidence="4 7" id="KW-0378">Hydrolase</keyword>
<dbReference type="EC" id="3.5.1.2" evidence="3 7"/>
<feature type="binding site" evidence="7">
    <location>
        <position position="166"/>
    </location>
    <ligand>
        <name>substrate</name>
    </ligand>
</feature>
<gene>
    <name evidence="7" type="primary">glsA</name>
    <name evidence="9" type="ORF">VV01_19385</name>
</gene>
<comment type="similarity">
    <text evidence="1 7">Belongs to the glutaminase family.</text>
</comment>
<dbReference type="GO" id="GO:0004359">
    <property type="term" value="F:glutaminase activity"/>
    <property type="evidence" value="ECO:0007669"/>
    <property type="project" value="UniProtKB-UniRule"/>
</dbReference>
<dbReference type="GO" id="GO:0006537">
    <property type="term" value="P:glutamate biosynthetic process"/>
    <property type="evidence" value="ECO:0007669"/>
    <property type="project" value="TreeGrafter"/>
</dbReference>
<evidence type="ECO:0000256" key="4">
    <source>
        <dbReference type="ARBA" id="ARBA00022801"/>
    </source>
</evidence>
<feature type="binding site" evidence="7">
    <location>
        <position position="190"/>
    </location>
    <ligand>
        <name>substrate</name>
    </ligand>
</feature>
<accession>A0A0L6CMM9</accession>
<sequence>MKSPVPDYLDEILRACGDDDGAPADYIPQLAAADPERLAVCVSTVDGHLYASGDADAAYSIQSISKPFVYALALLEHGLDHVLERVGVEPSGEAFDELSLESDSRRPLNPMINAGALTAHALVGEPGDDADARFARIHRLMSDCAGRELDVDEGVCASEMETAYRNLAIANLLRSYDVINQEPLDVVSGYTRQCAVSVTTRDLAMMAATLGSGGRQPMTGKQVLPPEVVRQVLSVMMTCGMYNAAGDWMSTVGFPAKSGVSGGILGVLPGQVGIATFSPRLDAHGNSTRGVRLCTRMSADMGMHIMQAPEPARATVRRDRTLRGPDGSLVRVVSLQGSIQFSGAERVLRIVADGDPVAGFVLDLRRVASTNGVARRMLAELVRRLQLDGTQVALLDPGSFLPLPDDAVVTQPRRLDTLDRYAEHDRV</sequence>
<dbReference type="PANTHER" id="PTHR12544">
    <property type="entry name" value="GLUTAMINASE"/>
    <property type="match status" value="1"/>
</dbReference>
<dbReference type="STRING" id="1631356.VV01_19385"/>
<dbReference type="NCBIfam" id="NF002134">
    <property type="entry name" value="PRK00971.1-4"/>
    <property type="match status" value="1"/>
</dbReference>
<dbReference type="Proteomes" id="UP000037397">
    <property type="component" value="Unassembled WGS sequence"/>
</dbReference>
<comment type="subunit">
    <text evidence="2 7">Homotetramer.</text>
</comment>
<evidence type="ECO:0000256" key="1">
    <source>
        <dbReference type="ARBA" id="ARBA00011076"/>
    </source>
</evidence>
<dbReference type="EMBL" id="LAIR01000002">
    <property type="protein sequence ID" value="KNX38808.1"/>
    <property type="molecule type" value="Genomic_DNA"/>
</dbReference>
<comment type="catalytic activity">
    <reaction evidence="5 7">
        <text>L-glutamine + H2O = L-glutamate + NH4(+)</text>
        <dbReference type="Rhea" id="RHEA:15889"/>
        <dbReference type="ChEBI" id="CHEBI:15377"/>
        <dbReference type="ChEBI" id="CHEBI:28938"/>
        <dbReference type="ChEBI" id="CHEBI:29985"/>
        <dbReference type="ChEBI" id="CHEBI:58359"/>
        <dbReference type="EC" id="3.5.1.2"/>
    </reaction>
</comment>
<dbReference type="FunFam" id="3.40.710.10:FF:000005">
    <property type="entry name" value="Glutaminase"/>
    <property type="match status" value="1"/>
</dbReference>
<dbReference type="SUPFAM" id="SSF56601">
    <property type="entry name" value="beta-lactamase/transpeptidase-like"/>
    <property type="match status" value="1"/>
</dbReference>
<dbReference type="InterPro" id="IPR012338">
    <property type="entry name" value="Beta-lactam/transpept-like"/>
</dbReference>
<dbReference type="OrthoDB" id="9788822at2"/>
<reference evidence="10" key="1">
    <citation type="submission" date="2015-03" db="EMBL/GenBank/DDBJ databases">
        <title>Luteipulveratus halotolerans sp. nov., a novel actinobacterium (Dermacoccaceae) from Sarawak, Malaysia.</title>
        <authorList>
            <person name="Juboi H."/>
            <person name="Basik A."/>
            <person name="Shamsul S.S."/>
            <person name="Arnold P."/>
            <person name="Schmitt E.K."/>
            <person name="Sanglier J.-J."/>
            <person name="Yeo T."/>
        </authorList>
    </citation>
    <scope>NUCLEOTIDE SEQUENCE [LARGE SCALE GENOMIC DNA]</scope>
    <source>
        <strain evidence="10">C296001</strain>
    </source>
</reference>
<dbReference type="HAMAP" id="MF_00313">
    <property type="entry name" value="Glutaminase"/>
    <property type="match status" value="1"/>
</dbReference>
<dbReference type="InterPro" id="IPR002645">
    <property type="entry name" value="STAS_dom"/>
</dbReference>
<feature type="binding site" evidence="7">
    <location>
        <position position="242"/>
    </location>
    <ligand>
        <name>substrate</name>
    </ligand>
</feature>
<evidence type="ECO:0000256" key="2">
    <source>
        <dbReference type="ARBA" id="ARBA00011881"/>
    </source>
</evidence>
<comment type="caution">
    <text evidence="9">The sequence shown here is derived from an EMBL/GenBank/DDBJ whole genome shotgun (WGS) entry which is preliminary data.</text>
</comment>